<keyword evidence="2" id="KW-0812">Transmembrane</keyword>
<keyword evidence="5" id="KW-1185">Reference proteome</keyword>
<dbReference type="InterPro" id="IPR055568">
    <property type="entry name" value="DUF7144"/>
</dbReference>
<proteinExistence type="predicted"/>
<dbReference type="Proteomes" id="UP000647172">
    <property type="component" value="Unassembled WGS sequence"/>
</dbReference>
<gene>
    <name evidence="4" type="ORF">Ani05nite_06700</name>
</gene>
<accession>A0A919MJ65</accession>
<evidence type="ECO:0000256" key="1">
    <source>
        <dbReference type="SAM" id="MobiDB-lite"/>
    </source>
</evidence>
<evidence type="ECO:0000256" key="2">
    <source>
        <dbReference type="SAM" id="Phobius"/>
    </source>
</evidence>
<feature type="transmembrane region" description="Helical" evidence="2">
    <location>
        <begin position="109"/>
        <end position="126"/>
    </location>
</feature>
<dbReference type="AlphaFoldDB" id="A0A919MJ65"/>
<name>A0A919MJ65_9ACTN</name>
<dbReference type="EMBL" id="BOMQ01000008">
    <property type="protein sequence ID" value="GIE47136.1"/>
    <property type="molecule type" value="Genomic_DNA"/>
</dbReference>
<evidence type="ECO:0000313" key="5">
    <source>
        <dbReference type="Proteomes" id="UP000647172"/>
    </source>
</evidence>
<protein>
    <recommendedName>
        <fullName evidence="3">DUF7144 domain-containing protein</fullName>
    </recommendedName>
</protein>
<keyword evidence="2" id="KW-0472">Membrane</keyword>
<dbReference type="RefSeq" id="WP_203764466.1">
    <property type="nucleotide sequence ID" value="NZ_BAAAYJ010000103.1"/>
</dbReference>
<organism evidence="4 5">
    <name type="scientific">Actinoplanes nipponensis</name>
    <dbReference type="NCBI Taxonomy" id="135950"/>
    <lineage>
        <taxon>Bacteria</taxon>
        <taxon>Bacillati</taxon>
        <taxon>Actinomycetota</taxon>
        <taxon>Actinomycetes</taxon>
        <taxon>Micromonosporales</taxon>
        <taxon>Micromonosporaceae</taxon>
        <taxon>Actinoplanes</taxon>
    </lineage>
</organism>
<keyword evidence="2" id="KW-1133">Transmembrane helix</keyword>
<feature type="domain" description="DUF7144" evidence="3">
    <location>
        <begin position="38"/>
        <end position="152"/>
    </location>
</feature>
<feature type="transmembrane region" description="Helical" evidence="2">
    <location>
        <begin position="132"/>
        <end position="150"/>
    </location>
</feature>
<sequence length="165" mass="17121">MTDGHPPAGTEQERRDGAPAHLAPPAPLTARATAWLGWVLFISIIMLSAGLITIAQGLVALLDDDFYGASTTGLAVDVSYPAWGIALIGLGLALVAGAYGVLTGYRWGRTIGVLAAGLNALVNLGFVAAYPYWTVLVVAFDVIAIYALVVHGPEAKALRAGRAPR</sequence>
<evidence type="ECO:0000313" key="4">
    <source>
        <dbReference type="EMBL" id="GIE47136.1"/>
    </source>
</evidence>
<comment type="caution">
    <text evidence="4">The sequence shown here is derived from an EMBL/GenBank/DDBJ whole genome shotgun (WGS) entry which is preliminary data.</text>
</comment>
<evidence type="ECO:0000259" key="3">
    <source>
        <dbReference type="Pfam" id="PF23636"/>
    </source>
</evidence>
<dbReference type="Pfam" id="PF23636">
    <property type="entry name" value="DUF7144"/>
    <property type="match status" value="1"/>
</dbReference>
<feature type="transmembrane region" description="Helical" evidence="2">
    <location>
        <begin position="82"/>
        <end position="102"/>
    </location>
</feature>
<feature type="region of interest" description="Disordered" evidence="1">
    <location>
        <begin position="1"/>
        <end position="22"/>
    </location>
</feature>
<feature type="transmembrane region" description="Helical" evidence="2">
    <location>
        <begin position="35"/>
        <end position="62"/>
    </location>
</feature>
<reference evidence="4" key="1">
    <citation type="submission" date="2021-01" db="EMBL/GenBank/DDBJ databases">
        <title>Whole genome shotgun sequence of Actinoplanes nipponensis NBRC 14063.</title>
        <authorList>
            <person name="Komaki H."/>
            <person name="Tamura T."/>
        </authorList>
    </citation>
    <scope>NUCLEOTIDE SEQUENCE</scope>
    <source>
        <strain evidence="4">NBRC 14063</strain>
    </source>
</reference>